<feature type="transmembrane region" description="Helical" evidence="8">
    <location>
        <begin position="12"/>
        <end position="37"/>
    </location>
</feature>
<protein>
    <recommendedName>
        <fullName evidence="9">Methanolan biosynthesis EpsI domain-containing protein</fullName>
    </recommendedName>
</protein>
<dbReference type="RefSeq" id="WP_013959938.1">
    <property type="nucleotide sequence ID" value="NC_015729.1"/>
</dbReference>
<keyword evidence="4 8" id="KW-0812">Transmembrane</keyword>
<evidence type="ECO:0000256" key="5">
    <source>
        <dbReference type="ARBA" id="ARBA00022801"/>
    </source>
</evidence>
<dbReference type="GO" id="GO:0006508">
    <property type="term" value="P:proteolysis"/>
    <property type="evidence" value="ECO:0007669"/>
    <property type="project" value="UniProtKB-KW"/>
</dbReference>
<dbReference type="InterPro" id="IPR026491">
    <property type="entry name" value="ExosortD_VPLPA"/>
</dbReference>
<keyword evidence="7 8" id="KW-0472">Membrane</keyword>
<feature type="domain" description="Methanolan biosynthesis EpsI" evidence="9">
    <location>
        <begin position="326"/>
        <end position="530"/>
    </location>
</feature>
<evidence type="ECO:0000256" key="6">
    <source>
        <dbReference type="ARBA" id="ARBA00022989"/>
    </source>
</evidence>
<dbReference type="Proteomes" id="UP000001353">
    <property type="component" value="Plasmid pRLO149_63"/>
</dbReference>
<evidence type="ECO:0000256" key="3">
    <source>
        <dbReference type="ARBA" id="ARBA00022670"/>
    </source>
</evidence>
<dbReference type="KEGG" id="rli:RLO149_p630060"/>
<dbReference type="InterPro" id="IPR019127">
    <property type="entry name" value="Exosortase"/>
</dbReference>
<dbReference type="InterPro" id="IPR026392">
    <property type="entry name" value="Exo/Archaeosortase_dom"/>
</dbReference>
<dbReference type="GO" id="GO:0008233">
    <property type="term" value="F:peptidase activity"/>
    <property type="evidence" value="ECO:0007669"/>
    <property type="project" value="UniProtKB-KW"/>
</dbReference>
<dbReference type="Pfam" id="PF09721">
    <property type="entry name" value="Exosortase_EpsH"/>
    <property type="match status" value="1"/>
</dbReference>
<feature type="transmembrane region" description="Helical" evidence="8">
    <location>
        <begin position="199"/>
        <end position="217"/>
    </location>
</feature>
<comment type="subcellular location">
    <subcellularLocation>
        <location evidence="1">Cell membrane</location>
        <topology evidence="1">Multi-pass membrane protein</topology>
    </subcellularLocation>
</comment>
<evidence type="ECO:0000256" key="1">
    <source>
        <dbReference type="ARBA" id="ARBA00004651"/>
    </source>
</evidence>
<keyword evidence="2" id="KW-1003">Cell membrane</keyword>
<dbReference type="InterPro" id="IPR013426">
    <property type="entry name" value="EpsH-like"/>
</dbReference>
<dbReference type="NCBIfam" id="TIGR02914">
    <property type="entry name" value="EpsI_fam"/>
    <property type="match status" value="1"/>
</dbReference>
<dbReference type="NCBIfam" id="TIGR02602">
    <property type="entry name" value="8TM_EpsH"/>
    <property type="match status" value="1"/>
</dbReference>
<reference evidence="10 11" key="1">
    <citation type="journal article" date="2011" name="BMC Genomics">
        <title>Comparative genome analysis and genome-guided physiological analysis of Roseobacter litoralis.</title>
        <authorList>
            <person name="Kalhoefer D."/>
            <person name="Thole S."/>
            <person name="Voget S."/>
            <person name="Lehmann R."/>
            <person name="Liesegang H."/>
            <person name="Wollher A."/>
            <person name="Daniel R."/>
            <person name="Simon M."/>
            <person name="Brinkhoff T."/>
        </authorList>
    </citation>
    <scope>NUCLEOTIDE SEQUENCE [LARGE SCALE GENOMIC DNA]</scope>
    <source>
        <strain evidence="11">ATCC 49566 / DSM 6996 / JCM 21268 / NBRC 15278 / OCh 149</strain>
    </source>
</reference>
<keyword evidence="10" id="KW-0614">Plasmid</keyword>
<feature type="transmembrane region" description="Helical" evidence="8">
    <location>
        <begin position="82"/>
        <end position="102"/>
    </location>
</feature>
<keyword evidence="6 8" id="KW-1133">Transmembrane helix</keyword>
<evidence type="ECO:0000256" key="4">
    <source>
        <dbReference type="ARBA" id="ARBA00022692"/>
    </source>
</evidence>
<dbReference type="GO" id="GO:0005886">
    <property type="term" value="C:plasma membrane"/>
    <property type="evidence" value="ECO:0007669"/>
    <property type="project" value="UniProtKB-SubCell"/>
</dbReference>
<dbReference type="HOGENOM" id="CLU_039817_1_0_5"/>
<keyword evidence="11" id="KW-1185">Reference proteome</keyword>
<dbReference type="Pfam" id="PF11984">
    <property type="entry name" value="DUF3485"/>
    <property type="match status" value="1"/>
</dbReference>
<feature type="transmembrane region" description="Helical" evidence="8">
    <location>
        <begin position="265"/>
        <end position="288"/>
    </location>
</feature>
<name>F7ZMJ3_ROSLO</name>
<dbReference type="NCBIfam" id="TIGR04152">
    <property type="entry name" value="exosort_VPLPA"/>
    <property type="match status" value="1"/>
</dbReference>
<keyword evidence="5" id="KW-0378">Hydrolase</keyword>
<organism evidence="10 11">
    <name type="scientific">Roseobacter litoralis (strain ATCC 49566 / DSM 6996 / JCM 21268 / NBRC 15278 / OCh 149)</name>
    <dbReference type="NCBI Taxonomy" id="391595"/>
    <lineage>
        <taxon>Bacteria</taxon>
        <taxon>Pseudomonadati</taxon>
        <taxon>Pseudomonadota</taxon>
        <taxon>Alphaproteobacteria</taxon>
        <taxon>Rhodobacterales</taxon>
        <taxon>Roseobacteraceae</taxon>
        <taxon>Roseobacter</taxon>
    </lineage>
</organism>
<dbReference type="NCBIfam" id="TIGR04178">
    <property type="entry name" value="exo_archaeo"/>
    <property type="match status" value="1"/>
</dbReference>
<feature type="transmembrane region" description="Helical" evidence="8">
    <location>
        <begin position="321"/>
        <end position="339"/>
    </location>
</feature>
<accession>F7ZMJ3</accession>
<dbReference type="eggNOG" id="COG1269">
    <property type="taxonomic scope" value="Bacteria"/>
</dbReference>
<evidence type="ECO:0000259" key="9">
    <source>
        <dbReference type="Pfam" id="PF11984"/>
    </source>
</evidence>
<feature type="transmembrane region" description="Helical" evidence="8">
    <location>
        <begin position="108"/>
        <end position="126"/>
    </location>
</feature>
<gene>
    <name evidence="10" type="ordered locus">RLO149_p630060</name>
</gene>
<proteinExistence type="predicted"/>
<evidence type="ECO:0000313" key="10">
    <source>
        <dbReference type="EMBL" id="AEI96530.1"/>
    </source>
</evidence>
<dbReference type="InterPro" id="IPR014263">
    <property type="entry name" value="Methanolan_biosynth_EpsI"/>
</dbReference>
<geneLocation type="plasmid" evidence="10 11">
    <name>pRLO149_63</name>
</geneLocation>
<feature type="transmembrane region" description="Helical" evidence="8">
    <location>
        <begin position="133"/>
        <end position="152"/>
    </location>
</feature>
<sequence length="534" mass="60037">MSASDFQTSVRGGFAAFLSWGVFWLLVAVIGAGVFFADGISALLEAWQLPEYSHGPLIPVLSAFLFLKQLKNYPINPDIYRNRWPGVALVTLSLVMAGFGILAGIGDIVAYGLILWIGGVLLVSWGWDTGKHFWPGVVHLVYMLPLPALVYYKTTTYLQFVSSELGVWFLRLFDVPVFLDGNIIDLGILKLHVAEACSGLRYMFPIMSFSYIFATLYKGPNWHKVVLLLAAVPIAIFMNSVRIAVAGVIVQYYGVEWLDGFTHFFEGWVIFLACILILFGLAWLMLFLHPQRPTLVDALDLDTAGLGAQLSRLQYIQPSKALITVSVLMLGAVMALQAIPDRENVTPDRDSFALFPRALGEWRQQGPRQFLTPDIQATLAADDYHQVTLTKAGDTHSVGLFMAWYEDQIKGGVHSPEICLPGAGWEIAWLERSDLSEVMQSDVPFRINRAIIQKGETRMMVYYWFQQQDRRIAWDFAAKYWLMIDGITTGRTDGALVRLTTLMDPREEDDIAEARLLEVLKEIQDPLKRFIPAR</sequence>
<dbReference type="AlphaFoldDB" id="F7ZMJ3"/>
<evidence type="ECO:0000256" key="8">
    <source>
        <dbReference type="SAM" id="Phobius"/>
    </source>
</evidence>
<dbReference type="EMBL" id="CP002626">
    <property type="protein sequence ID" value="AEI96530.1"/>
    <property type="molecule type" value="Genomic_DNA"/>
</dbReference>
<evidence type="ECO:0000256" key="2">
    <source>
        <dbReference type="ARBA" id="ARBA00022475"/>
    </source>
</evidence>
<keyword evidence="3" id="KW-0645">Protease</keyword>
<feature type="transmembrane region" description="Helical" evidence="8">
    <location>
        <begin position="226"/>
        <end position="253"/>
    </location>
</feature>
<evidence type="ECO:0000256" key="7">
    <source>
        <dbReference type="ARBA" id="ARBA00023136"/>
    </source>
</evidence>
<dbReference type="OrthoDB" id="9797363at2"/>
<evidence type="ECO:0000313" key="11">
    <source>
        <dbReference type="Proteomes" id="UP000001353"/>
    </source>
</evidence>